<dbReference type="SUPFAM" id="SSF74653">
    <property type="entry name" value="TolA/TonB C-terminal domain"/>
    <property type="match status" value="1"/>
</dbReference>
<evidence type="ECO:0000313" key="4">
    <source>
        <dbReference type="Proteomes" id="UP001204151"/>
    </source>
</evidence>
<dbReference type="InterPro" id="IPR003409">
    <property type="entry name" value="MORN"/>
</dbReference>
<protein>
    <recommendedName>
        <fullName evidence="5">TonB C-terminal domain-containing protein</fullName>
    </recommendedName>
</protein>
<sequence length="346" mass="37157">MKTTLTLLLACCLAPLAHAEGAPDCQVGKLSPAPVDQSVHWNGPCKDGYADGTGVLEWTTKDGTVRRIEGKFTHGAVSGEAKLKAGDKFTYVGSLTDGVPDGEGYLHFASDLRYEGGLKMMRREGKGVQIYPNGDTYQGEFHADRPNGKGVLTFALGGTIEGEFRDGRAVDGAKITYAGSGRTGTFDAAARDAGRTGPKPDNTFKQHQDEADVGTLLKKTVVKSSLPTNVGWDGLTPEQKDQFRNDYPALEPGDEPPYPVHGLAEFNKVILAAAGKFNAQGMLRMNVLVGADGRAKEVRRIGNFDDEVVRYVAAAAIALRYKPAVCHGQPCEMLYPIAMNITHTLQ</sequence>
<dbReference type="Proteomes" id="UP001204151">
    <property type="component" value="Unassembled WGS sequence"/>
</dbReference>
<comment type="caution">
    <text evidence="3">The sequence shown here is derived from an EMBL/GenBank/DDBJ whole genome shotgun (WGS) entry which is preliminary data.</text>
</comment>
<dbReference type="PANTHER" id="PTHR43215">
    <property type="entry name" value="RADIAL SPOKE HEAD 1 HOMOLOG"/>
    <property type="match status" value="1"/>
</dbReference>
<reference evidence="3 4" key="1">
    <citation type="submission" date="2022-08" db="EMBL/GenBank/DDBJ databases">
        <title>Reclassification of Massilia species as members of the genera Telluria, Duganella, Pseudoduganella, Mokoshia gen. nov. and Zemynaea gen. nov. using orthogonal and non-orthogonal genome-based approaches.</title>
        <authorList>
            <person name="Bowman J.P."/>
        </authorList>
    </citation>
    <scope>NUCLEOTIDE SEQUENCE [LARGE SCALE GENOMIC DNA]</scope>
    <source>
        <strain evidence="3 4">JCM 31316</strain>
    </source>
</reference>
<dbReference type="PANTHER" id="PTHR43215:SF14">
    <property type="entry name" value="RADIAL SPOKE HEAD 1 HOMOLOG"/>
    <property type="match status" value="1"/>
</dbReference>
<feature type="chain" id="PRO_5045446435" description="TonB C-terminal domain-containing protein" evidence="2">
    <location>
        <begin position="20"/>
        <end position="346"/>
    </location>
</feature>
<dbReference type="SMART" id="SM00698">
    <property type="entry name" value="MORN"/>
    <property type="match status" value="3"/>
</dbReference>
<accession>A0ABT1ZYD7</accession>
<keyword evidence="2" id="KW-0732">Signal</keyword>
<organism evidence="3 4">
    <name type="scientific">Massilia pinisoli</name>
    <dbReference type="NCBI Taxonomy" id="1772194"/>
    <lineage>
        <taxon>Bacteria</taxon>
        <taxon>Pseudomonadati</taxon>
        <taxon>Pseudomonadota</taxon>
        <taxon>Betaproteobacteria</taxon>
        <taxon>Burkholderiales</taxon>
        <taxon>Oxalobacteraceae</taxon>
        <taxon>Telluria group</taxon>
        <taxon>Massilia</taxon>
    </lineage>
</organism>
<keyword evidence="4" id="KW-1185">Reference proteome</keyword>
<gene>
    <name evidence="3" type="ORF">NX784_25470</name>
</gene>
<dbReference type="Pfam" id="PF02493">
    <property type="entry name" value="MORN"/>
    <property type="match status" value="3"/>
</dbReference>
<evidence type="ECO:0000313" key="3">
    <source>
        <dbReference type="EMBL" id="MCS0584943.1"/>
    </source>
</evidence>
<feature type="signal peptide" evidence="2">
    <location>
        <begin position="1"/>
        <end position="19"/>
    </location>
</feature>
<evidence type="ECO:0000256" key="1">
    <source>
        <dbReference type="ARBA" id="ARBA00022737"/>
    </source>
</evidence>
<name>A0ABT1ZYD7_9BURK</name>
<evidence type="ECO:0008006" key="5">
    <source>
        <dbReference type="Google" id="ProtNLM"/>
    </source>
</evidence>
<dbReference type="SUPFAM" id="SSF82185">
    <property type="entry name" value="Histone H3 K4-specific methyltransferase SET7/9 N-terminal domain"/>
    <property type="match status" value="1"/>
</dbReference>
<dbReference type="Gene3D" id="2.20.110.10">
    <property type="entry name" value="Histone H3 K4-specific methyltransferase SET7/9 N-terminal domain"/>
    <property type="match status" value="1"/>
</dbReference>
<dbReference type="EMBL" id="JANUGW010000027">
    <property type="protein sequence ID" value="MCS0584943.1"/>
    <property type="molecule type" value="Genomic_DNA"/>
</dbReference>
<evidence type="ECO:0000256" key="2">
    <source>
        <dbReference type="SAM" id="SignalP"/>
    </source>
</evidence>
<keyword evidence="1" id="KW-0677">Repeat</keyword>
<proteinExistence type="predicted"/>
<dbReference type="RefSeq" id="WP_258819483.1">
    <property type="nucleotide sequence ID" value="NZ_JANUGW010000027.1"/>
</dbReference>